<dbReference type="PRINTS" id="PR00807">
    <property type="entry name" value="AMBALLERGEN"/>
</dbReference>
<evidence type="ECO:0000313" key="10">
    <source>
        <dbReference type="EMBL" id="KAG0562662.1"/>
    </source>
</evidence>
<evidence type="ECO:0000259" key="9">
    <source>
        <dbReference type="SMART" id="SM00656"/>
    </source>
</evidence>
<dbReference type="SMART" id="SM00656">
    <property type="entry name" value="Amb_all"/>
    <property type="match status" value="1"/>
</dbReference>
<comment type="similarity">
    <text evidence="8">Belongs to the polysaccharide lyase 1 family.</text>
</comment>
<dbReference type="AlphaFoldDB" id="A0A8T0H0J1"/>
<name>A0A8T0H0J1_CERPU</name>
<evidence type="ECO:0000256" key="8">
    <source>
        <dbReference type="RuleBase" id="RU361123"/>
    </source>
</evidence>
<proteinExistence type="inferred from homology"/>
<evidence type="ECO:0000256" key="7">
    <source>
        <dbReference type="ARBA" id="ARBA00023239"/>
    </source>
</evidence>
<dbReference type="SUPFAM" id="SSF51126">
    <property type="entry name" value="Pectin lyase-like"/>
    <property type="match status" value="1"/>
</dbReference>
<dbReference type="Proteomes" id="UP000822688">
    <property type="component" value="Chromosome 9"/>
</dbReference>
<comment type="pathway">
    <text evidence="2 8">Glycan metabolism; pectin degradation; 2-dehydro-3-deoxy-D-gluconate from pectin: step 2/5.</text>
</comment>
<dbReference type="GO" id="GO:0030570">
    <property type="term" value="F:pectate lyase activity"/>
    <property type="evidence" value="ECO:0007669"/>
    <property type="project" value="UniProtKB-EC"/>
</dbReference>
<feature type="signal peptide" evidence="8">
    <location>
        <begin position="1"/>
        <end position="22"/>
    </location>
</feature>
<keyword evidence="6 8" id="KW-0106">Calcium</keyword>
<reference evidence="10" key="1">
    <citation type="submission" date="2020-06" db="EMBL/GenBank/DDBJ databases">
        <title>WGS assembly of Ceratodon purpureus strain R40.</title>
        <authorList>
            <person name="Carey S.B."/>
            <person name="Jenkins J."/>
            <person name="Shu S."/>
            <person name="Lovell J.T."/>
            <person name="Sreedasyam A."/>
            <person name="Maumus F."/>
            <person name="Tiley G.P."/>
            <person name="Fernandez-Pozo N."/>
            <person name="Barry K."/>
            <person name="Chen C."/>
            <person name="Wang M."/>
            <person name="Lipzen A."/>
            <person name="Daum C."/>
            <person name="Saski C.A."/>
            <person name="Payton A.C."/>
            <person name="Mcbreen J.C."/>
            <person name="Conrad R.E."/>
            <person name="Kollar L.M."/>
            <person name="Olsson S."/>
            <person name="Huttunen S."/>
            <person name="Landis J.B."/>
            <person name="Wickett N.J."/>
            <person name="Johnson M.G."/>
            <person name="Rensing S.A."/>
            <person name="Grimwood J."/>
            <person name="Schmutz J."/>
            <person name="Mcdaniel S.F."/>
        </authorList>
    </citation>
    <scope>NUCLEOTIDE SEQUENCE</scope>
    <source>
        <strain evidence="10">R40</strain>
    </source>
</reference>
<evidence type="ECO:0000256" key="3">
    <source>
        <dbReference type="ARBA" id="ARBA00012272"/>
    </source>
</evidence>
<dbReference type="PANTHER" id="PTHR31683">
    <property type="entry name" value="PECTATE LYASE 18-RELATED"/>
    <property type="match status" value="1"/>
</dbReference>
<feature type="domain" description="Pectate lyase" evidence="9">
    <location>
        <begin position="154"/>
        <end position="351"/>
    </location>
</feature>
<dbReference type="Gene3D" id="2.160.20.10">
    <property type="entry name" value="Single-stranded right-handed beta-helix, Pectin lyase-like"/>
    <property type="match status" value="1"/>
</dbReference>
<keyword evidence="11" id="KW-1185">Reference proteome</keyword>
<dbReference type="InterPro" id="IPR012334">
    <property type="entry name" value="Pectin_lyas_fold"/>
</dbReference>
<evidence type="ECO:0000313" key="11">
    <source>
        <dbReference type="Proteomes" id="UP000822688"/>
    </source>
</evidence>
<comment type="caution">
    <text evidence="10">The sequence shown here is derived from an EMBL/GenBank/DDBJ whole genome shotgun (WGS) entry which is preliminary data.</text>
</comment>
<accession>A0A8T0H0J1</accession>
<organism evidence="10 11">
    <name type="scientific">Ceratodon purpureus</name>
    <name type="common">Fire moss</name>
    <name type="synonym">Dicranum purpureum</name>
    <dbReference type="NCBI Taxonomy" id="3225"/>
    <lineage>
        <taxon>Eukaryota</taxon>
        <taxon>Viridiplantae</taxon>
        <taxon>Streptophyta</taxon>
        <taxon>Embryophyta</taxon>
        <taxon>Bryophyta</taxon>
        <taxon>Bryophytina</taxon>
        <taxon>Bryopsida</taxon>
        <taxon>Dicranidae</taxon>
        <taxon>Pseudoditrichales</taxon>
        <taxon>Ditrichaceae</taxon>
        <taxon>Ceratodon</taxon>
    </lineage>
</organism>
<dbReference type="InterPro" id="IPR002022">
    <property type="entry name" value="Pec_lyase"/>
</dbReference>
<keyword evidence="7 8" id="KW-0456">Lyase</keyword>
<dbReference type="Pfam" id="PF00544">
    <property type="entry name" value="Pectate_lyase_4"/>
    <property type="match status" value="1"/>
</dbReference>
<evidence type="ECO:0000256" key="4">
    <source>
        <dbReference type="ARBA" id="ARBA00022723"/>
    </source>
</evidence>
<keyword evidence="4 8" id="KW-0479">Metal-binding</keyword>
<evidence type="ECO:0000256" key="6">
    <source>
        <dbReference type="ARBA" id="ARBA00022837"/>
    </source>
</evidence>
<evidence type="ECO:0000256" key="5">
    <source>
        <dbReference type="ARBA" id="ARBA00022729"/>
    </source>
</evidence>
<comment type="catalytic activity">
    <reaction evidence="1 8">
        <text>Eliminative cleavage of (1-&gt;4)-alpha-D-galacturonan to give oligosaccharides with 4-deoxy-alpha-D-galact-4-enuronosyl groups at their non-reducing ends.</text>
        <dbReference type="EC" id="4.2.2.2"/>
    </reaction>
</comment>
<evidence type="ECO:0000256" key="1">
    <source>
        <dbReference type="ARBA" id="ARBA00000695"/>
    </source>
</evidence>
<dbReference type="EMBL" id="CM026430">
    <property type="protein sequence ID" value="KAG0562662.1"/>
    <property type="molecule type" value="Genomic_DNA"/>
</dbReference>
<dbReference type="PANTHER" id="PTHR31683:SF187">
    <property type="entry name" value="PECTATE LYASE 18-RELATED"/>
    <property type="match status" value="1"/>
</dbReference>
<protein>
    <recommendedName>
        <fullName evidence="3 8">Pectate lyase</fullName>
        <ecNumber evidence="3 8">4.2.2.2</ecNumber>
    </recommendedName>
</protein>
<feature type="chain" id="PRO_5035963029" description="Pectate lyase" evidence="8">
    <location>
        <begin position="23"/>
        <end position="430"/>
    </location>
</feature>
<gene>
    <name evidence="10" type="ORF">KC19_9G163100</name>
</gene>
<dbReference type="GO" id="GO:0046872">
    <property type="term" value="F:metal ion binding"/>
    <property type="evidence" value="ECO:0007669"/>
    <property type="project" value="UniProtKB-KW"/>
</dbReference>
<evidence type="ECO:0000256" key="2">
    <source>
        <dbReference type="ARBA" id="ARBA00005220"/>
    </source>
</evidence>
<comment type="cofactor">
    <cofactor evidence="8">
        <name>Ca(2+)</name>
        <dbReference type="ChEBI" id="CHEBI:29108"/>
    </cofactor>
    <text evidence="8">Binds 1 Ca(2+) ion. Required for its activity.</text>
</comment>
<dbReference type="InterPro" id="IPR045032">
    <property type="entry name" value="PEL"/>
</dbReference>
<dbReference type="InterPro" id="IPR018082">
    <property type="entry name" value="AmbAllergen"/>
</dbReference>
<sequence>MARQRNRAQLVLIFLYSVFVSGFNLQCQAGRNFGNAKSSLKLPTLSSFTVNRSPSMEAAISDHNNSRRMISECKATASGNPIDECWRCDPEWRQNRQALAKCAVGAGRNAIGGRNGRIYVVTDSSDVDAANPTPGTLRYSAIQQEPLWIIFSQDMTIRLRNELILNSFKTIDGRGFNVHIAGGAGLTLQSISNVIIHGVHIHGIVSTGPAAIRSSPTHSGGRGRTDGDAVNIYSSRDVWVDHCYFANGADGLVDVTMGSTGVTISNNYFTQHDKVILLGAHPQDTFDKGMRVTVAFNHFGPGLIERLPRIRHGYVHVLNNFYEGWGMYAIGGSEEPTIISEGNIFTAPNGVNKEVSKRLQDRGVGDPRSWNWASSGDIFLNGAFFRASGAPLGSQVYSIAINDVAALPATMVATMTTDAGPLACTSEGFC</sequence>
<keyword evidence="5 8" id="KW-0732">Signal</keyword>
<dbReference type="InterPro" id="IPR011050">
    <property type="entry name" value="Pectin_lyase_fold/virulence"/>
</dbReference>
<dbReference type="EC" id="4.2.2.2" evidence="3 8"/>